<dbReference type="Pfam" id="PF13692">
    <property type="entry name" value="Glyco_trans_1_4"/>
    <property type="match status" value="1"/>
</dbReference>
<gene>
    <name evidence="1" type="ORF">Abiwalacus_07430</name>
</gene>
<sequence length="401" mass="45018">MTSGTISPFIGAMGHVTTESFPEKPVIAILASIPLGRLLDEFSEKDHRIFPWIFALFHALARQQNYGYDIHWITLSKLVSKPECRHINGQTLHIIPQGSIALDLLTMHLRPSFQIRKLLNSIRPSLVHVWGVEESYAMACKNFKGKKLLSYQGALTAYCERAPQVFLFRMQAFLERLAVKHYGQITCESPWAVDRVREIAPDSDVSLMEYGVEESFFHLDRTPSDTPSCFFGGTIYELKGISYLVEAFRHPDLAHVQLYIAGKGSLTAALKAESTPNIHWLGAVSRETLQQHLSSAWCLVHPTLGDNSPNIVKEARVMGLPVITTEEGGQTQYVKDGESGYIIPIRDSAAIREAVLKLTHDRETALNMGCQGRQECRALLNVNRTVEGCLTRYRTMLNSDF</sequence>
<dbReference type="InterPro" id="IPR050194">
    <property type="entry name" value="Glycosyltransferase_grp1"/>
</dbReference>
<dbReference type="Proteomes" id="UP001062263">
    <property type="component" value="Chromosome"/>
</dbReference>
<dbReference type="SUPFAM" id="SSF53756">
    <property type="entry name" value="UDP-Glycosyltransferase/glycogen phosphorylase"/>
    <property type="match status" value="1"/>
</dbReference>
<evidence type="ECO:0000313" key="2">
    <source>
        <dbReference type="Proteomes" id="UP001062263"/>
    </source>
</evidence>
<evidence type="ECO:0000313" key="1">
    <source>
        <dbReference type="EMBL" id="BDL43169.1"/>
    </source>
</evidence>
<protein>
    <submittedName>
        <fullName evidence="1">Capsular polysaccharide biosynthesis protein</fullName>
    </submittedName>
</protein>
<organism evidence="1 2">
    <name type="scientific">Akkermansia biwaensis</name>
    <dbReference type="NCBI Taxonomy" id="2946555"/>
    <lineage>
        <taxon>Bacteria</taxon>
        <taxon>Pseudomonadati</taxon>
        <taxon>Verrucomicrobiota</taxon>
        <taxon>Verrucomicrobiia</taxon>
        <taxon>Verrucomicrobiales</taxon>
        <taxon>Akkermansiaceae</taxon>
        <taxon>Akkermansia</taxon>
    </lineage>
</organism>
<name>A0ABM7ZEK3_9BACT</name>
<reference evidence="1" key="1">
    <citation type="submission" date="2022-06" db="EMBL/GenBank/DDBJ databases">
        <title>Akkermansia biwalacus sp. nov., an anaerobic mucin-degrading bacterium isolated from human intestine.</title>
        <authorList>
            <person name="Kobayashi Y."/>
            <person name="Inoue S."/>
            <person name="Kawahara T."/>
            <person name="Kohda N."/>
        </authorList>
    </citation>
    <scope>NUCLEOTIDE SEQUENCE</scope>
    <source>
        <strain evidence="1">WON2089</strain>
    </source>
</reference>
<dbReference type="PANTHER" id="PTHR45947">
    <property type="entry name" value="SULFOQUINOVOSYL TRANSFERASE SQD2"/>
    <property type="match status" value="1"/>
</dbReference>
<dbReference type="CDD" id="cd03801">
    <property type="entry name" value="GT4_PimA-like"/>
    <property type="match status" value="1"/>
</dbReference>
<accession>A0ABM7ZEK3</accession>
<keyword evidence="2" id="KW-1185">Reference proteome</keyword>
<proteinExistence type="predicted"/>
<dbReference type="EMBL" id="AP025943">
    <property type="protein sequence ID" value="BDL43169.1"/>
    <property type="molecule type" value="Genomic_DNA"/>
</dbReference>
<dbReference type="Gene3D" id="3.40.50.2000">
    <property type="entry name" value="Glycogen Phosphorylase B"/>
    <property type="match status" value="2"/>
</dbReference>
<dbReference type="PANTHER" id="PTHR45947:SF3">
    <property type="entry name" value="SULFOQUINOVOSYL TRANSFERASE SQD2"/>
    <property type="match status" value="1"/>
</dbReference>